<dbReference type="AlphaFoldDB" id="E2C2V0"/>
<dbReference type="InterPro" id="IPR000953">
    <property type="entry name" value="Chromo/chromo_shadow_dom"/>
</dbReference>
<dbReference type="PROSITE" id="PS50013">
    <property type="entry name" value="CHROMO_2"/>
    <property type="match status" value="1"/>
</dbReference>
<evidence type="ECO:0000256" key="3">
    <source>
        <dbReference type="ARBA" id="ARBA00023242"/>
    </source>
</evidence>
<evidence type="ECO:0000313" key="6">
    <source>
        <dbReference type="Proteomes" id="UP000008237"/>
    </source>
</evidence>
<dbReference type="STRING" id="610380.E2C2V0"/>
<evidence type="ECO:0000256" key="1">
    <source>
        <dbReference type="ARBA" id="ARBA00004123"/>
    </source>
</evidence>
<keyword evidence="2" id="KW-0677">Repeat</keyword>
<dbReference type="Proteomes" id="UP000008237">
    <property type="component" value="Unassembled WGS sequence"/>
</dbReference>
<evidence type="ECO:0000313" key="5">
    <source>
        <dbReference type="EMBL" id="EFN77785.1"/>
    </source>
</evidence>
<dbReference type="PANTHER" id="PTHR22812">
    <property type="entry name" value="CHROMOBOX PROTEIN"/>
    <property type="match status" value="1"/>
</dbReference>
<dbReference type="InParanoid" id="E2C2V0"/>
<sequence>MNNKEKITKNTDEMHGFKRALEPDKIIGAADLTGELMFLMQWKGTDEIDLVPAKEANVQCPQVVIRFYEDRLTWHMAKSNAKSTFEGTNACS</sequence>
<dbReference type="InterPro" id="IPR016197">
    <property type="entry name" value="Chromo-like_dom_sf"/>
</dbReference>
<accession>E2C2V0</accession>
<gene>
    <name evidence="5" type="ORF">EAI_15016</name>
</gene>
<evidence type="ECO:0000256" key="2">
    <source>
        <dbReference type="ARBA" id="ARBA00022737"/>
    </source>
</evidence>
<dbReference type="GO" id="GO:0005694">
    <property type="term" value="C:chromosome"/>
    <property type="evidence" value="ECO:0007669"/>
    <property type="project" value="UniProtKB-ARBA"/>
</dbReference>
<name>E2C2V0_HARSA</name>
<feature type="domain" description="Chromo" evidence="4">
    <location>
        <begin position="21"/>
        <end position="79"/>
    </location>
</feature>
<dbReference type="Gene3D" id="2.40.50.40">
    <property type="match status" value="1"/>
</dbReference>
<dbReference type="GO" id="GO:0005634">
    <property type="term" value="C:nucleus"/>
    <property type="evidence" value="ECO:0007669"/>
    <property type="project" value="UniProtKB-SubCell"/>
</dbReference>
<reference evidence="5 6" key="1">
    <citation type="journal article" date="2010" name="Science">
        <title>Genomic comparison of the ants Camponotus floridanus and Harpegnathos saltator.</title>
        <authorList>
            <person name="Bonasio R."/>
            <person name="Zhang G."/>
            <person name="Ye C."/>
            <person name="Mutti N.S."/>
            <person name="Fang X."/>
            <person name="Qin N."/>
            <person name="Donahue G."/>
            <person name="Yang P."/>
            <person name="Li Q."/>
            <person name="Li C."/>
            <person name="Zhang P."/>
            <person name="Huang Z."/>
            <person name="Berger S.L."/>
            <person name="Reinberg D."/>
            <person name="Wang J."/>
            <person name="Liebig J."/>
        </authorList>
    </citation>
    <scope>NUCLEOTIDE SEQUENCE [LARGE SCALE GENOMIC DNA]</scope>
    <source>
        <strain evidence="5 6">R22 G/1</strain>
    </source>
</reference>
<proteinExistence type="predicted"/>
<dbReference type="OMA" id="NEANAKC"/>
<evidence type="ECO:0000259" key="4">
    <source>
        <dbReference type="PROSITE" id="PS50013"/>
    </source>
</evidence>
<dbReference type="FunFam" id="2.40.50.40:FF:000031">
    <property type="entry name" value="Heterochromatin protein 1"/>
    <property type="match status" value="1"/>
</dbReference>
<keyword evidence="6" id="KW-1185">Reference proteome</keyword>
<organism evidence="6">
    <name type="scientific">Harpegnathos saltator</name>
    <name type="common">Jerdon's jumping ant</name>
    <dbReference type="NCBI Taxonomy" id="610380"/>
    <lineage>
        <taxon>Eukaryota</taxon>
        <taxon>Metazoa</taxon>
        <taxon>Ecdysozoa</taxon>
        <taxon>Arthropoda</taxon>
        <taxon>Hexapoda</taxon>
        <taxon>Insecta</taxon>
        <taxon>Pterygota</taxon>
        <taxon>Neoptera</taxon>
        <taxon>Endopterygota</taxon>
        <taxon>Hymenoptera</taxon>
        <taxon>Apocrita</taxon>
        <taxon>Aculeata</taxon>
        <taxon>Formicoidea</taxon>
        <taxon>Formicidae</taxon>
        <taxon>Ponerinae</taxon>
        <taxon>Ponerini</taxon>
        <taxon>Harpegnathos</taxon>
    </lineage>
</organism>
<dbReference type="InterPro" id="IPR051219">
    <property type="entry name" value="Heterochromatin_chromo-domain"/>
</dbReference>
<comment type="subcellular location">
    <subcellularLocation>
        <location evidence="1">Nucleus</location>
    </subcellularLocation>
</comment>
<dbReference type="InterPro" id="IPR008251">
    <property type="entry name" value="Chromo_shadow_dom"/>
</dbReference>
<keyword evidence="3" id="KW-0539">Nucleus</keyword>
<dbReference type="Pfam" id="PF01393">
    <property type="entry name" value="Chromo_shadow"/>
    <property type="match status" value="1"/>
</dbReference>
<dbReference type="SUPFAM" id="SSF54160">
    <property type="entry name" value="Chromo domain-like"/>
    <property type="match status" value="1"/>
</dbReference>
<dbReference type="EMBL" id="GL452203">
    <property type="protein sequence ID" value="EFN77785.1"/>
    <property type="molecule type" value="Genomic_DNA"/>
</dbReference>
<dbReference type="OrthoDB" id="433924at2759"/>
<dbReference type="SMART" id="SM00300">
    <property type="entry name" value="ChSh"/>
    <property type="match status" value="1"/>
</dbReference>
<protein>
    <submittedName>
        <fullName evidence="5">Chromobox protein-like protein 1</fullName>
    </submittedName>
</protein>